<evidence type="ECO:0000256" key="6">
    <source>
        <dbReference type="PROSITE-ProRule" id="PRU00176"/>
    </source>
</evidence>
<evidence type="ECO:0000256" key="2">
    <source>
        <dbReference type="ARBA" id="ARBA00022664"/>
    </source>
</evidence>
<feature type="compositionally biased region" description="Basic and acidic residues" evidence="7">
    <location>
        <begin position="49"/>
        <end position="64"/>
    </location>
</feature>
<feature type="domain" description="RRM" evidence="8">
    <location>
        <begin position="295"/>
        <end position="381"/>
    </location>
</feature>
<gene>
    <name evidence="9" type="ORF">g.19818</name>
</gene>
<evidence type="ECO:0000256" key="5">
    <source>
        <dbReference type="ARBA" id="ARBA00023187"/>
    </source>
</evidence>
<keyword evidence="5" id="KW-0508">mRNA splicing</keyword>
<dbReference type="GO" id="GO:0005686">
    <property type="term" value="C:U2 snRNP"/>
    <property type="evidence" value="ECO:0007669"/>
    <property type="project" value="TreeGrafter"/>
</dbReference>
<evidence type="ECO:0000256" key="3">
    <source>
        <dbReference type="ARBA" id="ARBA00022737"/>
    </source>
</evidence>
<dbReference type="AlphaFoldDB" id="A0A1B6ET73"/>
<dbReference type="CDD" id="cd12281">
    <property type="entry name" value="RRM1_TatSF1_like"/>
    <property type="match status" value="1"/>
</dbReference>
<dbReference type="InterPro" id="IPR000504">
    <property type="entry name" value="RRM_dom"/>
</dbReference>
<feature type="region of interest" description="Disordered" evidence="7">
    <location>
        <begin position="165"/>
        <end position="214"/>
    </location>
</feature>
<keyword evidence="3" id="KW-0677">Repeat</keyword>
<dbReference type="CDD" id="cd12282">
    <property type="entry name" value="RRM2_TatSF1_like"/>
    <property type="match status" value="1"/>
</dbReference>
<accession>A0A1B6ET73</accession>
<keyword evidence="4 6" id="KW-0694">RNA-binding</keyword>
<dbReference type="PANTHER" id="PTHR15608:SF0">
    <property type="entry name" value="HIV TAT-SPECIFIC FACTOR 1"/>
    <property type="match status" value="1"/>
</dbReference>
<dbReference type="EMBL" id="GECZ01028607">
    <property type="protein sequence ID" value="JAS41162.1"/>
    <property type="molecule type" value="Transcribed_RNA"/>
</dbReference>
<keyword evidence="2" id="KW-0507">mRNA processing</keyword>
<evidence type="ECO:0000256" key="1">
    <source>
        <dbReference type="ARBA" id="ARBA00007747"/>
    </source>
</evidence>
<feature type="non-terminal residue" evidence="9">
    <location>
        <position position="620"/>
    </location>
</feature>
<dbReference type="GO" id="GO:0000398">
    <property type="term" value="P:mRNA splicing, via spliceosome"/>
    <property type="evidence" value="ECO:0007669"/>
    <property type="project" value="InterPro"/>
</dbReference>
<reference evidence="9" key="1">
    <citation type="submission" date="2015-11" db="EMBL/GenBank/DDBJ databases">
        <title>De novo transcriptome assembly of four potential Pierce s Disease insect vectors from Arizona vineyards.</title>
        <authorList>
            <person name="Tassone E.E."/>
        </authorList>
    </citation>
    <scope>NUCLEOTIDE SEQUENCE</scope>
</reference>
<proteinExistence type="inferred from homology"/>
<dbReference type="Gene3D" id="3.30.70.330">
    <property type="match status" value="2"/>
</dbReference>
<evidence type="ECO:0000256" key="4">
    <source>
        <dbReference type="ARBA" id="ARBA00022884"/>
    </source>
</evidence>
<evidence type="ECO:0000259" key="8">
    <source>
        <dbReference type="PROSITE" id="PS50102"/>
    </source>
</evidence>
<dbReference type="GO" id="GO:0005684">
    <property type="term" value="C:U2-type spliceosomal complex"/>
    <property type="evidence" value="ECO:0007669"/>
    <property type="project" value="TreeGrafter"/>
</dbReference>
<evidence type="ECO:0000313" key="9">
    <source>
        <dbReference type="EMBL" id="JAS41162.1"/>
    </source>
</evidence>
<feature type="compositionally biased region" description="Basic and acidic residues" evidence="7">
    <location>
        <begin position="542"/>
        <end position="558"/>
    </location>
</feature>
<dbReference type="InterPro" id="IPR034393">
    <property type="entry name" value="TatSF1-like"/>
</dbReference>
<dbReference type="SMART" id="SM00360">
    <property type="entry name" value="RRM"/>
    <property type="match status" value="2"/>
</dbReference>
<feature type="compositionally biased region" description="Acidic residues" evidence="7">
    <location>
        <begin position="173"/>
        <end position="187"/>
    </location>
</feature>
<dbReference type="InterPro" id="IPR034392">
    <property type="entry name" value="TatSF1-like_RRM1"/>
</dbReference>
<dbReference type="Pfam" id="PF00076">
    <property type="entry name" value="RRM_1"/>
    <property type="match status" value="2"/>
</dbReference>
<dbReference type="SUPFAM" id="SSF54928">
    <property type="entry name" value="RNA-binding domain, RBD"/>
    <property type="match status" value="2"/>
</dbReference>
<dbReference type="InterPro" id="IPR012677">
    <property type="entry name" value="Nucleotide-bd_a/b_plait_sf"/>
</dbReference>
<feature type="region of interest" description="Disordered" evidence="7">
    <location>
        <begin position="256"/>
        <end position="281"/>
    </location>
</feature>
<evidence type="ECO:0000256" key="7">
    <source>
        <dbReference type="SAM" id="MobiDB-lite"/>
    </source>
</evidence>
<name>A0A1B6ET73_9HEMI</name>
<feature type="compositionally biased region" description="Basic and acidic residues" evidence="7">
    <location>
        <begin position="256"/>
        <end position="267"/>
    </location>
</feature>
<dbReference type="InterPro" id="IPR035979">
    <property type="entry name" value="RBD_domain_sf"/>
</dbReference>
<feature type="region of interest" description="Disordered" evidence="7">
    <location>
        <begin position="542"/>
        <end position="620"/>
    </location>
</feature>
<feature type="compositionally biased region" description="Basic and acidic residues" evidence="7">
    <location>
        <begin position="188"/>
        <end position="214"/>
    </location>
</feature>
<comment type="similarity">
    <text evidence="1">Belongs to the HTATSF1 family.</text>
</comment>
<feature type="region of interest" description="Disordered" evidence="7">
    <location>
        <begin position="36"/>
        <end position="73"/>
    </location>
</feature>
<dbReference type="PANTHER" id="PTHR15608">
    <property type="entry name" value="SPLICING FACTOR U2AF-ASSOCIATED PROTEIN 2"/>
    <property type="match status" value="1"/>
</dbReference>
<feature type="compositionally biased region" description="Basic and acidic residues" evidence="7">
    <location>
        <begin position="567"/>
        <end position="612"/>
    </location>
</feature>
<dbReference type="PROSITE" id="PS50102">
    <property type="entry name" value="RRM"/>
    <property type="match status" value="1"/>
</dbReference>
<dbReference type="GO" id="GO:0003723">
    <property type="term" value="F:RNA binding"/>
    <property type="evidence" value="ECO:0007669"/>
    <property type="project" value="UniProtKB-UniRule"/>
</dbReference>
<protein>
    <recommendedName>
        <fullName evidence="8">RRM domain-containing protein</fullName>
    </recommendedName>
</protein>
<sequence length="620" mass="71732">MYVENITSTITLNLQIWRYNKEMDDDQDNAEKIIKEDALKSESGNEESIEMKQESVVKNSDADQSKCGTLEQSSTVEDKMIPENQALNEENLHYEDGVCIYTEPESKCQFVWDDVKKEWVARDSPGSFSDKDYEYDGKTYKYTDKETNVEYIWDVDTNQWKELNKEKKTAKNEDEEEEDSDDDDDNQDDAKNKSKEIRKQDMSKGHYGYENDTHIYTDPSDGSKYFWDKEKNAWFPKVDDDFLAQYQMSYGFVDSTEDKPAEEHKPEPPPPPAADAVKRKAPQEPAWFDVGEESTKVYVSGLPLDITESEFVDVMQKCGLVMRDVDSGNMKVKIYLDPQTSLPKGDALCTYIKKESVDLALNLLDGYDVRGHRITVERAKFTMKGDAYNPSLKPKKKRKKDKEKLKKIQEKLFDWRPDKMRGERSKHEKIVIVKNLFDPLMFNKDVKLILEYQQDLRDECLKCGGVKKVVIYDRHPEGVAQINFKEIEAADACVQLLNGRWFGQRKITAETWDGKTKYKMSETDEQIKARLQKWEKFLESGEAAKEEQEKMEVEKRPDTQIVSEEESVSKEETKVDSSEGDKSEEETVSKEGTNKDSSEGDKVMRDSDEDTRSSVGSDYD</sequence>
<dbReference type="FunFam" id="3.30.70.330:FF:000105">
    <property type="entry name" value="HIV Tat-specific factor 1 homolog"/>
    <property type="match status" value="1"/>
</dbReference>
<organism evidence="9">
    <name type="scientific">Cuerna arida</name>
    <dbReference type="NCBI Taxonomy" id="1464854"/>
    <lineage>
        <taxon>Eukaryota</taxon>
        <taxon>Metazoa</taxon>
        <taxon>Ecdysozoa</taxon>
        <taxon>Arthropoda</taxon>
        <taxon>Hexapoda</taxon>
        <taxon>Insecta</taxon>
        <taxon>Pterygota</taxon>
        <taxon>Neoptera</taxon>
        <taxon>Paraneoptera</taxon>
        <taxon>Hemiptera</taxon>
        <taxon>Auchenorrhyncha</taxon>
        <taxon>Membracoidea</taxon>
        <taxon>Cicadellidae</taxon>
        <taxon>Cicadellinae</taxon>
        <taxon>Proconiini</taxon>
        <taxon>Cuerna</taxon>
    </lineage>
</organism>